<evidence type="ECO:0000256" key="3">
    <source>
        <dbReference type="ARBA" id="ARBA00022475"/>
    </source>
</evidence>
<feature type="transmembrane region" description="Helical" evidence="12">
    <location>
        <begin position="71"/>
        <end position="92"/>
    </location>
</feature>
<evidence type="ECO:0000256" key="10">
    <source>
        <dbReference type="PIRSR" id="PIRSR605428-52"/>
    </source>
</evidence>
<keyword evidence="7 10" id="KW-1015">Disulfide bond</keyword>
<feature type="disulfide bond" evidence="10">
    <location>
        <begin position="310"/>
        <end position="381"/>
    </location>
</feature>
<name>A0A1I8PIY2_STOCA</name>
<evidence type="ECO:0000256" key="4">
    <source>
        <dbReference type="ARBA" id="ARBA00022692"/>
    </source>
</evidence>
<feature type="disulfide bond" evidence="10">
    <location>
        <begin position="383"/>
        <end position="388"/>
    </location>
</feature>
<dbReference type="OrthoDB" id="18585at2759"/>
<keyword evidence="9" id="KW-0325">Glycoprotein</keyword>
<evidence type="ECO:0008006" key="15">
    <source>
        <dbReference type="Google" id="ProtNLM"/>
    </source>
</evidence>
<dbReference type="PRINTS" id="PR01610">
    <property type="entry name" value="CD36ANTIGEN"/>
</dbReference>
<dbReference type="GO" id="GO:0005737">
    <property type="term" value="C:cytoplasm"/>
    <property type="evidence" value="ECO:0007669"/>
    <property type="project" value="TreeGrafter"/>
</dbReference>
<evidence type="ECO:0000256" key="7">
    <source>
        <dbReference type="ARBA" id="ARBA00023157"/>
    </source>
</evidence>
<feature type="region of interest" description="Disordered" evidence="11">
    <location>
        <begin position="611"/>
        <end position="712"/>
    </location>
</feature>
<gene>
    <name evidence="13" type="primary">106082157</name>
</gene>
<dbReference type="Pfam" id="PF01130">
    <property type="entry name" value="CD36"/>
    <property type="match status" value="1"/>
</dbReference>
<dbReference type="PANTHER" id="PTHR11923:SF67">
    <property type="entry name" value="RE68569P"/>
    <property type="match status" value="1"/>
</dbReference>
<keyword evidence="14" id="KW-1185">Reference proteome</keyword>
<comment type="subcellular location">
    <subcellularLocation>
        <location evidence="1">Cell membrane</location>
        <topology evidence="1">Multi-pass membrane protein</topology>
    </subcellularLocation>
</comment>
<feature type="compositionally biased region" description="Polar residues" evidence="11">
    <location>
        <begin position="689"/>
        <end position="704"/>
    </location>
</feature>
<dbReference type="VEuPathDB" id="VectorBase:SCAU008426"/>
<sequence length="712" mass="80018">MKEFAKFLARRYSVVNAEEDDAVTTNHQHLNMDHVEKRKSLNARRSVNTSGILNSFFNERRNANSARSPKCAFLLLSLGVLAICTAALIKIFHPYDLIFKWKLTMSEGGEIFNLWAQPPVDLYLKVYLFNITNAAAFLEGKEKLNVEQVGPYVYKEIMTHENVTFNENNTMSTNPSHPLVYQEHLSVGREDDEVVMLNIAMLAISHLTADKPFFVRMALNSLFMTQDSRPIVRMTAKEFMFGYATTLTSLGNTFLPGWIHFDKVGLVDRMMDFNKDYETFHTGVSDSRISGLYATYRGSENLPQWDGDHCSNINYASDGVKFPSFLEPNDTIKFFRKSMCRPVRLRRADDERILKGSLTGYRYIFEENMLDNGRVNEKNKCFCRKGYCQPTGLVDVTDCYYGFPISLSFPHFMDGDPKLQRDITGLEPSKENHSSEFIVQPESGLPLSLSVKVQINMHFKDLSAYSRVKRFSHLTVPMLWFEITLPELPEQLDSKFNFYLNILPYVEIFGFWGALVSGFALLLYAVTRATLRLTTMTRNGQLELSYGKANLLQVASSGVYKPCEMTLLHTNEKPSVILCNNGHETNDLYTELKPMQKQLEIKRDSFALDMEPGLSSSEASSGDEDNESQTATLTLSRNSTSSCSSVDGDAANDNSLNSNLLSSDEDEGEQNNGISIGNSRSSAAKDLHGNSTPAAQDGNKQSGPTSSSTSTT</sequence>
<evidence type="ECO:0000256" key="12">
    <source>
        <dbReference type="SAM" id="Phobius"/>
    </source>
</evidence>
<evidence type="ECO:0000256" key="9">
    <source>
        <dbReference type="ARBA" id="ARBA00023180"/>
    </source>
</evidence>
<comment type="similarity">
    <text evidence="2">Belongs to the CD36 family.</text>
</comment>
<feature type="compositionally biased region" description="Low complexity" evidence="11">
    <location>
        <begin position="630"/>
        <end position="662"/>
    </location>
</feature>
<evidence type="ECO:0000313" key="13">
    <source>
        <dbReference type="EnsemblMetazoa" id="SCAU008426-PC"/>
    </source>
</evidence>
<evidence type="ECO:0000256" key="6">
    <source>
        <dbReference type="ARBA" id="ARBA00023136"/>
    </source>
</evidence>
<dbReference type="PANTHER" id="PTHR11923">
    <property type="entry name" value="SCAVENGER RECEPTOR CLASS B TYPE-1 SR-B1"/>
    <property type="match status" value="1"/>
</dbReference>
<dbReference type="GO" id="GO:0005886">
    <property type="term" value="C:plasma membrane"/>
    <property type="evidence" value="ECO:0007669"/>
    <property type="project" value="UniProtKB-SubCell"/>
</dbReference>
<evidence type="ECO:0000256" key="2">
    <source>
        <dbReference type="ARBA" id="ARBA00010532"/>
    </source>
</evidence>
<protein>
    <recommendedName>
        <fullName evidence="15">Scavenger receptor class B member 1</fullName>
    </recommendedName>
</protein>
<feature type="transmembrane region" description="Helical" evidence="12">
    <location>
        <begin position="502"/>
        <end position="526"/>
    </location>
</feature>
<dbReference type="GO" id="GO:0005044">
    <property type="term" value="F:scavenger receptor activity"/>
    <property type="evidence" value="ECO:0007669"/>
    <property type="project" value="TreeGrafter"/>
</dbReference>
<proteinExistence type="inferred from homology"/>
<evidence type="ECO:0000256" key="11">
    <source>
        <dbReference type="SAM" id="MobiDB-lite"/>
    </source>
</evidence>
<feature type="disulfide bond" evidence="10">
    <location>
        <begin position="340"/>
        <end position="399"/>
    </location>
</feature>
<dbReference type="PRINTS" id="PR01609">
    <property type="entry name" value="CD36FAMILY"/>
</dbReference>
<evidence type="ECO:0000256" key="8">
    <source>
        <dbReference type="ARBA" id="ARBA00023170"/>
    </source>
</evidence>
<keyword evidence="3" id="KW-1003">Cell membrane</keyword>
<reference evidence="13" key="1">
    <citation type="submission" date="2020-05" db="UniProtKB">
        <authorList>
            <consortium name="EnsemblMetazoa"/>
        </authorList>
    </citation>
    <scope>IDENTIFICATION</scope>
    <source>
        <strain evidence="13">USDA</strain>
    </source>
</reference>
<evidence type="ECO:0000256" key="1">
    <source>
        <dbReference type="ARBA" id="ARBA00004651"/>
    </source>
</evidence>
<keyword evidence="8" id="KW-0675">Receptor</keyword>
<dbReference type="EnsemblMetazoa" id="SCAU008426-RC">
    <property type="protein sequence ID" value="SCAU008426-PC"/>
    <property type="gene ID" value="SCAU008426"/>
</dbReference>
<dbReference type="AlphaFoldDB" id="A0A1I8PIY2"/>
<dbReference type="Proteomes" id="UP000095300">
    <property type="component" value="Unassembled WGS sequence"/>
</dbReference>
<organism evidence="13 14">
    <name type="scientific">Stomoxys calcitrans</name>
    <name type="common">Stable fly</name>
    <name type="synonym">Conops calcitrans</name>
    <dbReference type="NCBI Taxonomy" id="35570"/>
    <lineage>
        <taxon>Eukaryota</taxon>
        <taxon>Metazoa</taxon>
        <taxon>Ecdysozoa</taxon>
        <taxon>Arthropoda</taxon>
        <taxon>Hexapoda</taxon>
        <taxon>Insecta</taxon>
        <taxon>Pterygota</taxon>
        <taxon>Neoptera</taxon>
        <taxon>Endopterygota</taxon>
        <taxon>Diptera</taxon>
        <taxon>Brachycera</taxon>
        <taxon>Muscomorpha</taxon>
        <taxon>Muscoidea</taxon>
        <taxon>Muscidae</taxon>
        <taxon>Stomoxys</taxon>
    </lineage>
</organism>
<dbReference type="InterPro" id="IPR002159">
    <property type="entry name" value="CD36_fam"/>
</dbReference>
<dbReference type="InterPro" id="IPR005428">
    <property type="entry name" value="CD36/SCARB1/SNMP1"/>
</dbReference>
<dbReference type="KEGG" id="scac:106082157"/>
<keyword evidence="6 12" id="KW-0472">Membrane</keyword>
<evidence type="ECO:0000256" key="5">
    <source>
        <dbReference type="ARBA" id="ARBA00022989"/>
    </source>
</evidence>
<dbReference type="STRING" id="35570.A0A1I8PIY2"/>
<accession>A0A1I8PIY2</accession>
<feature type="compositionally biased region" description="Low complexity" evidence="11">
    <location>
        <begin position="671"/>
        <end position="682"/>
    </location>
</feature>
<keyword evidence="4 12" id="KW-0812">Transmembrane</keyword>
<keyword evidence="5 12" id="KW-1133">Transmembrane helix</keyword>
<evidence type="ECO:0000313" key="14">
    <source>
        <dbReference type="Proteomes" id="UP000095300"/>
    </source>
</evidence>